<evidence type="ECO:0000256" key="2">
    <source>
        <dbReference type="ARBA" id="ARBA00022467"/>
    </source>
</evidence>
<proteinExistence type="inferred from homology"/>
<name>G1NRZ8_MELGA</name>
<accession>G1NRZ8</accession>
<evidence type="ECO:0000313" key="6">
    <source>
        <dbReference type="Proteomes" id="UP000001645"/>
    </source>
</evidence>
<dbReference type="FunFam" id="3.90.1150.210:FF:000003">
    <property type="entry name" value="F-actin-capping protein subunit alpha"/>
    <property type="match status" value="1"/>
</dbReference>
<dbReference type="InterPro" id="IPR037282">
    <property type="entry name" value="CapZ_alpha/beta"/>
</dbReference>
<dbReference type="PANTHER" id="PTHR10653:SF6">
    <property type="entry name" value="F-ACTIN-CAPPING PROTEIN SUBUNIT ALPHA-3"/>
    <property type="match status" value="1"/>
</dbReference>
<reference evidence="5 6" key="1">
    <citation type="journal article" date="2010" name="PLoS Biol.">
        <title>Multi-platform next-generation sequencing of the domestic turkey (Meleagris gallopavo): genome assembly and analysis.</title>
        <authorList>
            <person name="Dalloul R.A."/>
            <person name="Long J.A."/>
            <person name="Zimin A.V."/>
            <person name="Aslam L."/>
            <person name="Beal K."/>
            <person name="Blomberg L.A."/>
            <person name="Bouffard P."/>
            <person name="Burt D.W."/>
            <person name="Crasta O."/>
            <person name="Crooijmans R.P."/>
            <person name="Cooper K."/>
            <person name="Coulombe R.A."/>
            <person name="De S."/>
            <person name="Delany M.E."/>
            <person name="Dodgson J.B."/>
            <person name="Dong J.J."/>
            <person name="Evans C."/>
            <person name="Frederickson K.M."/>
            <person name="Flicek P."/>
            <person name="Florea L."/>
            <person name="Folkerts O."/>
            <person name="Groenen M.A."/>
            <person name="Harkins T.T."/>
            <person name="Herrero J."/>
            <person name="Hoffmann S."/>
            <person name="Megens H.J."/>
            <person name="Jiang A."/>
            <person name="de Jong P."/>
            <person name="Kaiser P."/>
            <person name="Kim H."/>
            <person name="Kim K.W."/>
            <person name="Kim S."/>
            <person name="Langenberger D."/>
            <person name="Lee M.K."/>
            <person name="Lee T."/>
            <person name="Mane S."/>
            <person name="Marcais G."/>
            <person name="Marz M."/>
            <person name="McElroy A.P."/>
            <person name="Modise T."/>
            <person name="Nefedov M."/>
            <person name="Notredame C."/>
            <person name="Paton I.R."/>
            <person name="Payne W.S."/>
            <person name="Pertea G."/>
            <person name="Prickett D."/>
            <person name="Puiu D."/>
            <person name="Qioa D."/>
            <person name="Raineri E."/>
            <person name="Ruffier M."/>
            <person name="Salzberg S.L."/>
            <person name="Schatz M.C."/>
            <person name="Scheuring C."/>
            <person name="Schmidt C.J."/>
            <person name="Schroeder S."/>
            <person name="Searle S.M."/>
            <person name="Smith E.J."/>
            <person name="Smith J."/>
            <person name="Sonstegard T.S."/>
            <person name="Stadler P.F."/>
            <person name="Tafer H."/>
            <person name="Tu Z.J."/>
            <person name="Van Tassell C.P."/>
            <person name="Vilella A.J."/>
            <person name="Williams K.P."/>
            <person name="Yorke J.A."/>
            <person name="Zhang L."/>
            <person name="Zhang H.B."/>
            <person name="Zhang X."/>
            <person name="Zhang Y."/>
            <person name="Reed K.M."/>
        </authorList>
    </citation>
    <scope>NUCLEOTIDE SEQUENCE [LARGE SCALE GENOMIC DNA]</scope>
</reference>
<protein>
    <recommendedName>
        <fullName evidence="4">F-actin-capping protein subunit alpha</fullName>
    </recommendedName>
</protein>
<evidence type="ECO:0000256" key="4">
    <source>
        <dbReference type="RuleBase" id="RU365077"/>
    </source>
</evidence>
<comment type="subunit">
    <text evidence="4">Heterodimer of an alpha and a beta subunit.</text>
</comment>
<keyword evidence="3 4" id="KW-0009">Actin-binding</keyword>
<dbReference type="InterPro" id="IPR017865">
    <property type="entry name" value="F-actin_cap_asu_CS"/>
</dbReference>
<dbReference type="GO" id="GO:0030036">
    <property type="term" value="P:actin cytoskeleton organization"/>
    <property type="evidence" value="ECO:0007669"/>
    <property type="project" value="TreeGrafter"/>
</dbReference>
<dbReference type="AlphaFoldDB" id="G1NRZ8"/>
<reference evidence="5" key="2">
    <citation type="submission" date="2025-08" db="UniProtKB">
        <authorList>
            <consortium name="Ensembl"/>
        </authorList>
    </citation>
    <scope>IDENTIFICATION</scope>
</reference>
<dbReference type="GeneTree" id="ENSGT00950000183119"/>
<dbReference type="Bgee" id="ENSMGAG00000015987">
    <property type="expression patterns" value="Expressed in gonad"/>
</dbReference>
<sequence>MCEVTNYGAPEHQHFSPSPLSCGCSISISSPHLSSSIFLLALTPVMSVEQGLRESEKVSLICGLLRQSPPGEFRQVVQDLCDLLQDDELVKQEAAHAGARHNKNNFTPVFVNGNIVLLTQYNDLGGNRFFYPQDKFSFEFDHLSGITTKTHLHRVMLDEGELWRGALHKGLNAYVNCHFPAGNCCVFKKSLGKRQMLVACIEAHLYQPSKHWNSLWKSDWTFALTPVMTRVTGIFLFQLHYFRDANLHVTVNKSVSESLHVIDRNQFVTDFVKFVKAEDNKIHTAIMENIQALSEHTWRKNLRRRLPITRTFINWNELKIGKDMEVLLLDFFSTTETQEIQPSNFTCA</sequence>
<dbReference type="Proteomes" id="UP000001645">
    <property type="component" value="Chromosome 1"/>
</dbReference>
<comment type="similarity">
    <text evidence="1 4">Belongs to the F-actin-capping protein alpha subunit family.</text>
</comment>
<evidence type="ECO:0000313" key="5">
    <source>
        <dbReference type="Ensembl" id="ENSMGAP00000016931.3"/>
    </source>
</evidence>
<dbReference type="Ensembl" id="ENSMGAT00000017904.3">
    <property type="protein sequence ID" value="ENSMGAP00000016931.3"/>
    <property type="gene ID" value="ENSMGAG00000015987.3"/>
</dbReference>
<comment type="function">
    <text evidence="4">F-actin-capping proteins bind in a Ca(2+)-independent manner to the fast growing ends of actin filaments (barbed end) thereby blocking the exchange of subunits at these ends. Unlike other capping proteins (such as gelsolin and severin), these proteins do not sever actin filaments.</text>
</comment>
<dbReference type="SUPFAM" id="SSF90096">
    <property type="entry name" value="Subunits of heterodimeric actin filament capping protein Capz"/>
    <property type="match status" value="1"/>
</dbReference>
<dbReference type="GO" id="GO:0051016">
    <property type="term" value="P:barbed-end actin filament capping"/>
    <property type="evidence" value="ECO:0007669"/>
    <property type="project" value="UniProtKB-UniRule"/>
</dbReference>
<dbReference type="Gene3D" id="3.90.1150.210">
    <property type="entry name" value="F-actin capping protein, beta subunit"/>
    <property type="match status" value="1"/>
</dbReference>
<dbReference type="InterPro" id="IPR002189">
    <property type="entry name" value="CapZ_alpha"/>
</dbReference>
<dbReference type="GO" id="GO:0030863">
    <property type="term" value="C:cortical cytoskeleton"/>
    <property type="evidence" value="ECO:0007669"/>
    <property type="project" value="TreeGrafter"/>
</dbReference>
<dbReference type="Pfam" id="PF01267">
    <property type="entry name" value="F-actin_cap_A"/>
    <property type="match status" value="1"/>
</dbReference>
<dbReference type="GO" id="GO:0051015">
    <property type="term" value="F:actin filament binding"/>
    <property type="evidence" value="ECO:0007669"/>
    <property type="project" value="TreeGrafter"/>
</dbReference>
<keyword evidence="2 4" id="KW-0117">Actin capping</keyword>
<reference evidence="5" key="3">
    <citation type="submission" date="2025-09" db="UniProtKB">
        <authorList>
            <consortium name="Ensembl"/>
        </authorList>
    </citation>
    <scope>IDENTIFICATION</scope>
</reference>
<dbReference type="PRINTS" id="PR00191">
    <property type="entry name" value="FACTINCAPA"/>
</dbReference>
<dbReference type="PROSITE" id="PS00749">
    <property type="entry name" value="F_ACTIN_CAPPING_A_2"/>
    <property type="match status" value="1"/>
</dbReference>
<evidence type="ECO:0000256" key="3">
    <source>
        <dbReference type="ARBA" id="ARBA00023203"/>
    </source>
</evidence>
<dbReference type="GO" id="GO:0008290">
    <property type="term" value="C:F-actin capping protein complex"/>
    <property type="evidence" value="ECO:0007669"/>
    <property type="project" value="UniProtKB-UniRule"/>
</dbReference>
<dbReference type="HOGENOM" id="CLU_045161_0_0_1"/>
<keyword evidence="6" id="KW-1185">Reference proteome</keyword>
<evidence type="ECO:0000256" key="1">
    <source>
        <dbReference type="ARBA" id="ARBA00010479"/>
    </source>
</evidence>
<dbReference type="InterPro" id="IPR042489">
    <property type="entry name" value="CapZ_alpha_1"/>
</dbReference>
<dbReference type="FunCoup" id="G1NRZ8">
    <property type="interactions" value="77"/>
</dbReference>
<dbReference type="InterPro" id="IPR042276">
    <property type="entry name" value="CapZ_alpha/beta_2"/>
</dbReference>
<dbReference type="PANTHER" id="PTHR10653">
    <property type="entry name" value="F-ACTIN-CAPPING PROTEIN SUBUNIT ALPHA"/>
    <property type="match status" value="1"/>
</dbReference>
<dbReference type="InParanoid" id="G1NRZ8"/>
<dbReference type="Gene3D" id="3.30.1140.60">
    <property type="entry name" value="F-actin capping protein, alpha subunit"/>
    <property type="match status" value="1"/>
</dbReference>
<organism evidence="5 6">
    <name type="scientific">Meleagris gallopavo</name>
    <name type="common">Wild turkey</name>
    <dbReference type="NCBI Taxonomy" id="9103"/>
    <lineage>
        <taxon>Eukaryota</taxon>
        <taxon>Metazoa</taxon>
        <taxon>Chordata</taxon>
        <taxon>Craniata</taxon>
        <taxon>Vertebrata</taxon>
        <taxon>Euteleostomi</taxon>
        <taxon>Archelosauria</taxon>
        <taxon>Archosauria</taxon>
        <taxon>Dinosauria</taxon>
        <taxon>Saurischia</taxon>
        <taxon>Theropoda</taxon>
        <taxon>Coelurosauria</taxon>
        <taxon>Aves</taxon>
        <taxon>Neognathae</taxon>
        <taxon>Galloanserae</taxon>
        <taxon>Galliformes</taxon>
        <taxon>Phasianidae</taxon>
        <taxon>Meleagridinae</taxon>
        <taxon>Meleagris</taxon>
    </lineage>
</organism>